<organism evidence="2 3">
    <name type="scientific">Nitratireductor arenosus</name>
    <dbReference type="NCBI Taxonomy" id="2682096"/>
    <lineage>
        <taxon>Bacteria</taxon>
        <taxon>Pseudomonadati</taxon>
        <taxon>Pseudomonadota</taxon>
        <taxon>Alphaproteobacteria</taxon>
        <taxon>Hyphomicrobiales</taxon>
        <taxon>Phyllobacteriaceae</taxon>
        <taxon>Nitratireductor</taxon>
    </lineage>
</organism>
<dbReference type="InterPro" id="IPR010916">
    <property type="entry name" value="TonB_box_CS"/>
</dbReference>
<proteinExistence type="predicted"/>
<keyword evidence="1" id="KW-1133">Transmembrane helix</keyword>
<evidence type="ECO:0000313" key="3">
    <source>
        <dbReference type="Proteomes" id="UP000463224"/>
    </source>
</evidence>
<feature type="transmembrane region" description="Helical" evidence="1">
    <location>
        <begin position="27"/>
        <end position="49"/>
    </location>
</feature>
<dbReference type="EMBL" id="WPHG01000001">
    <property type="protein sequence ID" value="MVA96882.1"/>
    <property type="molecule type" value="Genomic_DNA"/>
</dbReference>
<comment type="caution">
    <text evidence="2">The sequence shown here is derived from an EMBL/GenBank/DDBJ whole genome shotgun (WGS) entry which is preliminary data.</text>
</comment>
<dbReference type="AlphaFoldDB" id="A0A844QCB4"/>
<dbReference type="Proteomes" id="UP000463224">
    <property type="component" value="Unassembled WGS sequence"/>
</dbReference>
<gene>
    <name evidence="2" type="ORF">GN330_06415</name>
</gene>
<evidence type="ECO:0000256" key="1">
    <source>
        <dbReference type="SAM" id="Phobius"/>
    </source>
</evidence>
<name>A0A844QCB4_9HYPH</name>
<keyword evidence="1" id="KW-0472">Membrane</keyword>
<keyword evidence="3" id="KW-1185">Reference proteome</keyword>
<sequence length="123" mass="13270">MTSGEDKARAIHDMLAERSGWLRRIRLTLLLPIVLIGVLLAGPIIIWLMQDNKPIFEQMEMLGSVVTVEPAEDGAASGARITIRIDNSAETVVVEGSAGIEPGTKVTILHTVKPDGTSHYALN</sequence>
<protein>
    <submittedName>
        <fullName evidence="2">Uncharacterized protein</fullName>
    </submittedName>
</protein>
<reference evidence="2 3" key="1">
    <citation type="submission" date="2019-12" db="EMBL/GenBank/DDBJ databases">
        <title>Nitratireductor arenosus sp. nov., Isolated from sea sand, Jeju island, South Korea.</title>
        <authorList>
            <person name="Kim W."/>
        </authorList>
    </citation>
    <scope>NUCLEOTIDE SEQUENCE [LARGE SCALE GENOMIC DNA]</scope>
    <source>
        <strain evidence="2 3">CAU 1489</strain>
    </source>
</reference>
<dbReference type="RefSeq" id="WP_156711776.1">
    <property type="nucleotide sequence ID" value="NZ_WPHG01000001.1"/>
</dbReference>
<evidence type="ECO:0000313" key="2">
    <source>
        <dbReference type="EMBL" id="MVA96882.1"/>
    </source>
</evidence>
<dbReference type="PROSITE" id="PS00430">
    <property type="entry name" value="TONB_DEPENDENT_REC_1"/>
    <property type="match status" value="1"/>
</dbReference>
<accession>A0A844QCB4</accession>
<keyword evidence="1" id="KW-0812">Transmembrane</keyword>